<gene>
    <name evidence="2" type="ORF">PQG89_18025</name>
</gene>
<feature type="chain" id="PRO_5043476447" evidence="1">
    <location>
        <begin position="22"/>
        <end position="95"/>
    </location>
</feature>
<protein>
    <submittedName>
        <fullName evidence="2">Uncharacterized protein</fullName>
    </submittedName>
</protein>
<comment type="caution">
    <text evidence="2">The sequence shown here is derived from an EMBL/GenBank/DDBJ whole genome shotgun (WGS) entry which is preliminary data.</text>
</comment>
<reference evidence="2" key="1">
    <citation type="submission" date="2023-01" db="EMBL/GenBank/DDBJ databases">
        <title>Exploring GABA producing Bacteroides strains toward improving mental health.</title>
        <authorList>
            <person name="Yousuf B."/>
            <person name="Bouhlel N.E."/>
            <person name="Mottawea W."/>
            <person name="Hammami R."/>
        </authorList>
    </citation>
    <scope>NUCLEOTIDE SEQUENCE</scope>
    <source>
        <strain evidence="2">UO.H1047</strain>
    </source>
</reference>
<dbReference type="PROSITE" id="PS51257">
    <property type="entry name" value="PROKAR_LIPOPROTEIN"/>
    <property type="match status" value="1"/>
</dbReference>
<accession>A0AAW6I8E0</accession>
<organism evidence="2 3">
    <name type="scientific">Parabacteroides johnsonii</name>
    <dbReference type="NCBI Taxonomy" id="387661"/>
    <lineage>
        <taxon>Bacteria</taxon>
        <taxon>Pseudomonadati</taxon>
        <taxon>Bacteroidota</taxon>
        <taxon>Bacteroidia</taxon>
        <taxon>Bacteroidales</taxon>
        <taxon>Tannerellaceae</taxon>
        <taxon>Parabacteroides</taxon>
    </lineage>
</organism>
<dbReference type="Proteomes" id="UP001213646">
    <property type="component" value="Unassembled WGS sequence"/>
</dbReference>
<sequence length="95" mass="10816">MKVYNLFIAILLSLVFGTSCTNEEINEFQPNQKLQTKAIEKSIEVSDVAQLISMVEIDDEVMNEVKTGVENSCKYGLDEEYRFTDMLNPDESKIS</sequence>
<dbReference type="EMBL" id="JAQPYX010000180">
    <property type="protein sequence ID" value="MDC7151284.1"/>
    <property type="molecule type" value="Genomic_DNA"/>
</dbReference>
<name>A0AAW6I8E0_9BACT</name>
<keyword evidence="1" id="KW-0732">Signal</keyword>
<evidence type="ECO:0000313" key="2">
    <source>
        <dbReference type="EMBL" id="MDC7151284.1"/>
    </source>
</evidence>
<dbReference type="RefSeq" id="WP_195486302.1">
    <property type="nucleotide sequence ID" value="NZ_CALEGY010000040.1"/>
</dbReference>
<proteinExistence type="predicted"/>
<dbReference type="AlphaFoldDB" id="A0AAW6I8E0"/>
<feature type="signal peptide" evidence="1">
    <location>
        <begin position="1"/>
        <end position="21"/>
    </location>
</feature>
<evidence type="ECO:0000256" key="1">
    <source>
        <dbReference type="SAM" id="SignalP"/>
    </source>
</evidence>
<evidence type="ECO:0000313" key="3">
    <source>
        <dbReference type="Proteomes" id="UP001213646"/>
    </source>
</evidence>